<dbReference type="InterPro" id="IPR008147">
    <property type="entry name" value="Gln_synt_N"/>
</dbReference>
<accession>A0A926IEY8</accession>
<comment type="caution">
    <text evidence="6">The sequence shown here is derived from an EMBL/GenBank/DDBJ whole genome shotgun (WGS) entry which is preliminary data.</text>
</comment>
<dbReference type="EMBL" id="JACRSY010000043">
    <property type="protein sequence ID" value="MBC8581287.1"/>
    <property type="molecule type" value="Genomic_DNA"/>
</dbReference>
<proteinExistence type="inferred from homology"/>
<dbReference type="InterPro" id="IPR008146">
    <property type="entry name" value="Gln_synth_cat_dom"/>
</dbReference>
<keyword evidence="7" id="KW-1185">Reference proteome</keyword>
<evidence type="ECO:0000313" key="6">
    <source>
        <dbReference type="EMBL" id="MBC8581287.1"/>
    </source>
</evidence>
<dbReference type="SMART" id="SM01230">
    <property type="entry name" value="Gln-synt_C"/>
    <property type="match status" value="1"/>
</dbReference>
<dbReference type="Pfam" id="PF12437">
    <property type="entry name" value="GSIII_N"/>
    <property type="match status" value="1"/>
</dbReference>
<evidence type="ECO:0000256" key="2">
    <source>
        <dbReference type="RuleBase" id="RU000384"/>
    </source>
</evidence>
<protein>
    <submittedName>
        <fullName evidence="6">Glutamine synthetase III</fullName>
    </submittedName>
</protein>
<dbReference type="Gene3D" id="3.30.590.10">
    <property type="entry name" value="Glutamine synthetase/guanido kinase, catalytic domain"/>
    <property type="match status" value="1"/>
</dbReference>
<comment type="similarity">
    <text evidence="1 2">Belongs to the glutamine synthetase family.</text>
</comment>
<keyword evidence="3" id="KW-0175">Coiled coil</keyword>
<evidence type="ECO:0000313" key="7">
    <source>
        <dbReference type="Proteomes" id="UP000655830"/>
    </source>
</evidence>
<dbReference type="InterPro" id="IPR027303">
    <property type="entry name" value="Gln_synth_gly_rich_site"/>
</dbReference>
<dbReference type="InterPro" id="IPR052725">
    <property type="entry name" value="GS_Type-3"/>
</dbReference>
<dbReference type="GO" id="GO:0006542">
    <property type="term" value="P:glutamine biosynthetic process"/>
    <property type="evidence" value="ECO:0007669"/>
    <property type="project" value="InterPro"/>
</dbReference>
<dbReference type="PANTHER" id="PTHR42974">
    <property type="entry name" value="GLUTAMINE SYNTHETASE"/>
    <property type="match status" value="1"/>
</dbReference>
<evidence type="ECO:0000256" key="1">
    <source>
        <dbReference type="PROSITE-ProRule" id="PRU01330"/>
    </source>
</evidence>
<dbReference type="Pfam" id="PF00120">
    <property type="entry name" value="Gln-synt_C"/>
    <property type="match status" value="1"/>
</dbReference>
<gene>
    <name evidence="6" type="ORF">H8718_17405</name>
</gene>
<dbReference type="RefSeq" id="WP_249334119.1">
    <property type="nucleotide sequence ID" value="NZ_JACRSY010000043.1"/>
</dbReference>
<feature type="domain" description="GS beta-grasp" evidence="4">
    <location>
        <begin position="64"/>
        <end position="157"/>
    </location>
</feature>
<evidence type="ECO:0000259" key="4">
    <source>
        <dbReference type="PROSITE" id="PS51986"/>
    </source>
</evidence>
<organism evidence="6 7">
    <name type="scientific">Zhenhengia yiwuensis</name>
    <dbReference type="NCBI Taxonomy" id="2763666"/>
    <lineage>
        <taxon>Bacteria</taxon>
        <taxon>Bacillati</taxon>
        <taxon>Bacillota</taxon>
        <taxon>Clostridia</taxon>
        <taxon>Lachnospirales</taxon>
        <taxon>Lachnospiraceae</taxon>
        <taxon>Zhenhengia</taxon>
    </lineage>
</organism>
<dbReference type="AlphaFoldDB" id="A0A926IEY8"/>
<feature type="domain" description="GS catalytic" evidence="5">
    <location>
        <begin position="173"/>
        <end position="592"/>
    </location>
</feature>
<name>A0A926IEY8_9FIRM</name>
<dbReference type="PANTHER" id="PTHR42974:SF1">
    <property type="entry name" value="TYPE-3 GLUTAMINE SYNTHETASE"/>
    <property type="match status" value="1"/>
</dbReference>
<dbReference type="PROSITE" id="PS51987">
    <property type="entry name" value="GS_CATALYTIC"/>
    <property type="match status" value="1"/>
</dbReference>
<dbReference type="Proteomes" id="UP000655830">
    <property type="component" value="Unassembled WGS sequence"/>
</dbReference>
<dbReference type="InterPro" id="IPR014746">
    <property type="entry name" value="Gln_synth/guanido_kin_cat_dom"/>
</dbReference>
<evidence type="ECO:0000256" key="3">
    <source>
        <dbReference type="SAM" id="Coils"/>
    </source>
</evidence>
<dbReference type="SUPFAM" id="SSF55931">
    <property type="entry name" value="Glutamine synthetase/guanido kinase"/>
    <property type="match status" value="1"/>
</dbReference>
<feature type="coiled-coil region" evidence="3">
    <location>
        <begin position="618"/>
        <end position="648"/>
    </location>
</feature>
<sequence>MENIKLSELFSKNVFDDKVMRERLPKSTYKQLHKTIDEGLELDPSVAEVVANAMKDWAIEHGATHFTHWFQPMNGRTAEKHDSFLSPTSDGRVIMEFSGKELIKGEADGSSFPSGGLRQTFEARGYTVWDCTSPAFLKEDISGVALCIPTVFYSHTGEALDKKAPLLRSMEVIEEAALRVLRALGDTESKKVITTIGAEQEYFLVDKRQYQQRKDLIFTGRTLFGAMPPKGQEMEDHYYGSIKEKIGKFMREIDIELWKLGVPSKTKHNEVAPAQHELAPIFATANVASDQNQLVMEVLQKVANRHDLACLLHEKPFRGVNGSGKHDNWSLVTDTGINLFSPGKQPKENLSFLIFLAATIEAVDKHADLLRLSAATAGNDHRLGGNEAPPAIISIFLGDQLTELLYHIARGEEMDDLTKEVMEMGVATLPKLKKEVTDRNRTSPFAFTGNKFEFRMFPSSGCISEANVIMNTMVAETLHEFADKLEGAEDLQKAVNRIVRHALKNHGRIIFNGNGYSEEWVEEAARRGLPNYTSTVDVIPALISQKSIDLFSKLKVFSEVELHSRYEILIEEYYKTINIEARTMLSMAKTQIMPAVINYMTQVAQNVSIMTSLEKFNIDAQSEMLTELNTLLNSLKRAIDELEIVHKETIQIEEGLEKAQAFRNNVLPKMEALREVADKLETIVDEKIWPIPTYSELLFRV</sequence>
<dbReference type="GO" id="GO:0004356">
    <property type="term" value="F:glutamine synthetase activity"/>
    <property type="evidence" value="ECO:0007669"/>
    <property type="project" value="InterPro"/>
</dbReference>
<reference evidence="6" key="1">
    <citation type="submission" date="2020-08" db="EMBL/GenBank/DDBJ databases">
        <title>Genome public.</title>
        <authorList>
            <person name="Liu C."/>
            <person name="Sun Q."/>
        </authorList>
    </citation>
    <scope>NUCLEOTIDE SEQUENCE</scope>
    <source>
        <strain evidence="6">NSJ-12</strain>
    </source>
</reference>
<evidence type="ECO:0000259" key="5">
    <source>
        <dbReference type="PROSITE" id="PS51987"/>
    </source>
</evidence>
<dbReference type="Gene3D" id="1.20.120.1560">
    <property type="match status" value="1"/>
</dbReference>
<dbReference type="PROSITE" id="PS51986">
    <property type="entry name" value="GS_BETA_GRASP"/>
    <property type="match status" value="1"/>
</dbReference>
<dbReference type="InterPro" id="IPR040577">
    <property type="entry name" value="Gln-synt_C"/>
</dbReference>
<dbReference type="InterPro" id="IPR022147">
    <property type="entry name" value="GSIII_N"/>
</dbReference>
<dbReference type="PROSITE" id="PS00181">
    <property type="entry name" value="GLNA_ATP"/>
    <property type="match status" value="1"/>
</dbReference>
<dbReference type="Pfam" id="PF18318">
    <property type="entry name" value="Gln-synt_C-ter"/>
    <property type="match status" value="1"/>
</dbReference>